<dbReference type="PROSITE" id="PS50928">
    <property type="entry name" value="ABC_TM1"/>
    <property type="match status" value="2"/>
</dbReference>
<feature type="transmembrane region" description="Helical" evidence="8">
    <location>
        <begin position="370"/>
        <end position="391"/>
    </location>
</feature>
<proteinExistence type="inferred from homology"/>
<feature type="transmembrane region" description="Helical" evidence="8">
    <location>
        <begin position="21"/>
        <end position="46"/>
    </location>
</feature>
<feature type="domain" description="ABC transmembrane type-1" evidence="9">
    <location>
        <begin position="374"/>
        <end position="565"/>
    </location>
</feature>
<comment type="similarity">
    <text evidence="8">Belongs to the binding-protein-dependent transport system permease family.</text>
</comment>
<evidence type="ECO:0000256" key="8">
    <source>
        <dbReference type="RuleBase" id="RU363032"/>
    </source>
</evidence>
<feature type="transmembrane region" description="Helical" evidence="8">
    <location>
        <begin position="226"/>
        <end position="246"/>
    </location>
</feature>
<dbReference type="RefSeq" id="WP_023433851.1">
    <property type="nucleotide sequence ID" value="NZ_AWXZ01000040.1"/>
</dbReference>
<evidence type="ECO:0000256" key="4">
    <source>
        <dbReference type="ARBA" id="ARBA00022519"/>
    </source>
</evidence>
<protein>
    <submittedName>
        <fullName evidence="10">ABC transporter, permease protein YnjC</fullName>
    </submittedName>
</protein>
<reference evidence="10 11" key="1">
    <citation type="journal article" date="2014" name="Genome Announc.">
        <title>Draft Genome Sequence of Lutibaculum baratangense Strain AMV1T, Isolated from a Mud Volcano in Andamans, India.</title>
        <authorList>
            <person name="Singh A."/>
            <person name="Sreenivas A."/>
            <person name="Sathyanarayana Reddy G."/>
            <person name="Pinnaka A.K."/>
            <person name="Shivaji S."/>
        </authorList>
    </citation>
    <scope>NUCLEOTIDE SEQUENCE [LARGE SCALE GENOMIC DNA]</scope>
    <source>
        <strain evidence="10 11">AMV1</strain>
    </source>
</reference>
<feature type="transmembrane region" description="Helical" evidence="8">
    <location>
        <begin position="124"/>
        <end position="145"/>
    </location>
</feature>
<dbReference type="GO" id="GO:0055085">
    <property type="term" value="P:transmembrane transport"/>
    <property type="evidence" value="ECO:0007669"/>
    <property type="project" value="InterPro"/>
</dbReference>
<evidence type="ECO:0000256" key="3">
    <source>
        <dbReference type="ARBA" id="ARBA00022475"/>
    </source>
</evidence>
<dbReference type="PANTHER" id="PTHR43357:SF4">
    <property type="entry name" value="INNER MEMBRANE ABC TRANSPORTER PERMEASE PROTEIN YDCV"/>
    <property type="match status" value="1"/>
</dbReference>
<keyword evidence="3" id="KW-1003">Cell membrane</keyword>
<evidence type="ECO:0000259" key="9">
    <source>
        <dbReference type="PROSITE" id="PS50928"/>
    </source>
</evidence>
<feature type="transmembrane region" description="Helical" evidence="8">
    <location>
        <begin position="320"/>
        <end position="350"/>
    </location>
</feature>
<comment type="caution">
    <text evidence="10">The sequence shown here is derived from an EMBL/GenBank/DDBJ whole genome shotgun (WGS) entry which is preliminary data.</text>
</comment>
<feature type="transmembrane region" description="Helical" evidence="8">
    <location>
        <begin position="77"/>
        <end position="103"/>
    </location>
</feature>
<dbReference type="AlphaFoldDB" id="V4RH38"/>
<feature type="domain" description="ABC transmembrane type-1" evidence="9">
    <location>
        <begin position="80"/>
        <end position="289"/>
    </location>
</feature>
<comment type="subcellular location">
    <subcellularLocation>
        <location evidence="1">Cell inner membrane</location>
        <topology evidence="1">Multi-pass membrane protein</topology>
    </subcellularLocation>
    <subcellularLocation>
        <location evidence="8">Cell membrane</location>
        <topology evidence="8">Multi-pass membrane protein</topology>
    </subcellularLocation>
</comment>
<evidence type="ECO:0000313" key="10">
    <source>
        <dbReference type="EMBL" id="ESR22605.1"/>
    </source>
</evidence>
<dbReference type="PATRIC" id="fig|631454.5.peg.3694"/>
<feature type="transmembrane region" description="Helical" evidence="8">
    <location>
        <begin position="495"/>
        <end position="515"/>
    </location>
</feature>
<feature type="transmembrane region" description="Helical" evidence="8">
    <location>
        <begin position="412"/>
        <end position="433"/>
    </location>
</feature>
<accession>V4RH38</accession>
<dbReference type="PANTHER" id="PTHR43357">
    <property type="entry name" value="INNER MEMBRANE ABC TRANSPORTER PERMEASE PROTEIN YDCV"/>
    <property type="match status" value="1"/>
</dbReference>
<gene>
    <name evidence="10" type="ORF">N177_3741</name>
</gene>
<feature type="transmembrane region" description="Helical" evidence="8">
    <location>
        <begin position="266"/>
        <end position="293"/>
    </location>
</feature>
<keyword evidence="5 8" id="KW-0812">Transmembrane</keyword>
<evidence type="ECO:0000313" key="11">
    <source>
        <dbReference type="Proteomes" id="UP000017819"/>
    </source>
</evidence>
<evidence type="ECO:0000256" key="2">
    <source>
        <dbReference type="ARBA" id="ARBA00022448"/>
    </source>
</evidence>
<keyword evidence="2 8" id="KW-0813">Transport</keyword>
<dbReference type="STRING" id="631454.N177_3741"/>
<dbReference type="EMBL" id="AWXZ01000040">
    <property type="protein sequence ID" value="ESR22605.1"/>
    <property type="molecule type" value="Genomic_DNA"/>
</dbReference>
<feature type="transmembrane region" description="Helical" evidence="8">
    <location>
        <begin position="544"/>
        <end position="565"/>
    </location>
</feature>
<evidence type="ECO:0000256" key="6">
    <source>
        <dbReference type="ARBA" id="ARBA00022989"/>
    </source>
</evidence>
<keyword evidence="11" id="KW-1185">Reference proteome</keyword>
<dbReference type="SUPFAM" id="SSF161098">
    <property type="entry name" value="MetI-like"/>
    <property type="match status" value="2"/>
</dbReference>
<evidence type="ECO:0000256" key="5">
    <source>
        <dbReference type="ARBA" id="ARBA00022692"/>
    </source>
</evidence>
<dbReference type="OrthoDB" id="7852521at2"/>
<keyword evidence="4" id="KW-0997">Cell inner membrane</keyword>
<feature type="transmembrane region" description="Helical" evidence="8">
    <location>
        <begin position="165"/>
        <end position="189"/>
    </location>
</feature>
<dbReference type="Gene3D" id="1.10.3720.10">
    <property type="entry name" value="MetI-like"/>
    <property type="match status" value="2"/>
</dbReference>
<evidence type="ECO:0000256" key="1">
    <source>
        <dbReference type="ARBA" id="ARBA00004429"/>
    </source>
</evidence>
<dbReference type="InterPro" id="IPR035906">
    <property type="entry name" value="MetI-like_sf"/>
</dbReference>
<keyword evidence="6 8" id="KW-1133">Transmembrane helix</keyword>
<dbReference type="Pfam" id="PF00528">
    <property type="entry name" value="BPD_transp_1"/>
    <property type="match status" value="1"/>
</dbReference>
<dbReference type="eggNOG" id="COG4135">
    <property type="taxonomic scope" value="Bacteria"/>
</dbReference>
<feature type="transmembrane region" description="Helical" evidence="8">
    <location>
        <begin position="439"/>
        <end position="461"/>
    </location>
</feature>
<name>V4RH38_9HYPH</name>
<dbReference type="CDD" id="cd06261">
    <property type="entry name" value="TM_PBP2"/>
    <property type="match status" value="1"/>
</dbReference>
<organism evidence="10 11">
    <name type="scientific">Lutibaculum baratangense AMV1</name>
    <dbReference type="NCBI Taxonomy" id="631454"/>
    <lineage>
        <taxon>Bacteria</taxon>
        <taxon>Pseudomonadati</taxon>
        <taxon>Pseudomonadota</taxon>
        <taxon>Alphaproteobacteria</taxon>
        <taxon>Hyphomicrobiales</taxon>
        <taxon>Tepidamorphaceae</taxon>
        <taxon>Lutibaculum</taxon>
    </lineage>
</organism>
<keyword evidence="7 8" id="KW-0472">Membrane</keyword>
<dbReference type="InterPro" id="IPR000515">
    <property type="entry name" value="MetI-like"/>
</dbReference>
<dbReference type="Proteomes" id="UP000017819">
    <property type="component" value="Unassembled WGS sequence"/>
</dbReference>
<dbReference type="GO" id="GO:0005886">
    <property type="term" value="C:plasma membrane"/>
    <property type="evidence" value="ECO:0007669"/>
    <property type="project" value="UniProtKB-SubCell"/>
</dbReference>
<evidence type="ECO:0000256" key="7">
    <source>
        <dbReference type="ARBA" id="ARBA00023136"/>
    </source>
</evidence>
<sequence length="579" mass="60930">MSLGEAAAGGASSTPGRRLRLLPWAPLLTILAMLAPVAFGLGGTLLPALGWLPALGGHGIGLDAFRDLVAWPGFPRAATLSLTTGFAATAVSLALVCLVCAGWQGTRAFTFVQRALSPLLSVPHAAAAFGIAFLVAPSGWIARALSPWLTGWERPPDLLIVQDPYGLAMIAGLVAKEVPFLLLMTLSALGQVRSGQSVMVAQALGHRRTTAWLKIVLPQVYVQIRLPVYAVLAYSMSVVDVAIILGPNTPPTLSVQVVRWMSDPDLAFRFQAAAGAVAQLALVVAGLAVWRLLEFAAARAGRRWIERGGRGCGDAALRAAGLAAAILVSLAIGLGIAGLAVWSVAGFWTFPNLLPDSLTWRGWARHGPEILSAASETVIIAGAATSIALFLTLASLEAEHRHGLRPTRRALWLLYIPLIVPQVAFLTGLQTLALSTGLAGGRVAVILAHLVFVLPYVFLSLSAPWRAWDARHATVARALGSGPDRVLWRVRLPMLLRPILVAAAVGFAVSVGQYLPTLLVGAGRVETLTTEAVALAAGGDRRIIGAYALAQTAAAFLPFAVAILLPRLLWRNRKGLGHV</sequence>